<name>A0A840P5E4_9ACTN</name>
<evidence type="ECO:0000313" key="2">
    <source>
        <dbReference type="Proteomes" id="UP000578449"/>
    </source>
</evidence>
<dbReference type="InterPro" id="IPR003374">
    <property type="entry name" value="ApbE-like_sf"/>
</dbReference>
<dbReference type="AlphaFoldDB" id="A0A840P5E4"/>
<keyword evidence="2" id="KW-1185">Reference proteome</keyword>
<accession>A0A840P5E4</accession>
<keyword evidence="1" id="KW-0449">Lipoprotein</keyword>
<dbReference type="Proteomes" id="UP000578449">
    <property type="component" value="Unassembled WGS sequence"/>
</dbReference>
<reference evidence="1 2" key="1">
    <citation type="submission" date="2020-08" db="EMBL/GenBank/DDBJ databases">
        <title>Genomic Encyclopedia of Type Strains, Phase IV (KMG-IV): sequencing the most valuable type-strain genomes for metagenomic binning, comparative biology and taxonomic classification.</title>
        <authorList>
            <person name="Goeker M."/>
        </authorList>
    </citation>
    <scope>NUCLEOTIDE SEQUENCE [LARGE SCALE GENOMIC DNA]</scope>
    <source>
        <strain evidence="1 2">DSM 45615</strain>
    </source>
</reference>
<dbReference type="Pfam" id="PF02424">
    <property type="entry name" value="ApbE"/>
    <property type="match status" value="1"/>
</dbReference>
<comment type="caution">
    <text evidence="1">The sequence shown here is derived from an EMBL/GenBank/DDBJ whole genome shotgun (WGS) entry which is preliminary data.</text>
</comment>
<protein>
    <submittedName>
        <fullName evidence="1">Thiamine biosynthesis lipoprotein</fullName>
    </submittedName>
</protein>
<gene>
    <name evidence="1" type="ORF">HNP84_002153</name>
</gene>
<dbReference type="SUPFAM" id="SSF143631">
    <property type="entry name" value="ApbE-like"/>
    <property type="match status" value="1"/>
</dbReference>
<proteinExistence type="predicted"/>
<organism evidence="1 2">
    <name type="scientific">Thermocatellispora tengchongensis</name>
    <dbReference type="NCBI Taxonomy" id="1073253"/>
    <lineage>
        <taxon>Bacteria</taxon>
        <taxon>Bacillati</taxon>
        <taxon>Actinomycetota</taxon>
        <taxon>Actinomycetes</taxon>
        <taxon>Streptosporangiales</taxon>
        <taxon>Streptosporangiaceae</taxon>
        <taxon>Thermocatellispora</taxon>
    </lineage>
</organism>
<evidence type="ECO:0000313" key="1">
    <source>
        <dbReference type="EMBL" id="MBB5132437.1"/>
    </source>
</evidence>
<dbReference type="InterPro" id="IPR024932">
    <property type="entry name" value="ApbE"/>
</dbReference>
<sequence>MAFPRFPGTTRVGRVLGLPLVVEARTALPARELGPLLNDAFRWLRRMEDAPDARLGEVLERLSRGLSTAGVVDHRVDAGNAVRVRGSARPGERWRIGVRDPRTGAVRKMLFAHDLAVATAGGLSSVESVTVVGPDLAAAEAHAGEIAAMPLLPARRYAARLGAEGPYQVLLVDAERRAVSTPGLARYAPTAWARRMAG</sequence>
<dbReference type="RefSeq" id="WP_185049391.1">
    <property type="nucleotide sequence ID" value="NZ_BAABIX010000003.1"/>
</dbReference>
<dbReference type="EMBL" id="JACHGN010000004">
    <property type="protein sequence ID" value="MBB5132437.1"/>
    <property type="molecule type" value="Genomic_DNA"/>
</dbReference>
<dbReference type="Gene3D" id="3.10.520.10">
    <property type="entry name" value="ApbE-like domains"/>
    <property type="match status" value="1"/>
</dbReference>